<dbReference type="Proteomes" id="UP000714618">
    <property type="component" value="Unassembled WGS sequence"/>
</dbReference>
<name>A0A9N8JUV0_9PEZI</name>
<proteinExistence type="predicted"/>
<dbReference type="EMBL" id="CAIJEO010000006">
    <property type="protein sequence ID" value="CAD0094289.1"/>
    <property type="molecule type" value="Genomic_DNA"/>
</dbReference>
<gene>
    <name evidence="1" type="ORF">AWRI4233_LOCUS4479</name>
</gene>
<evidence type="ECO:0000313" key="2">
    <source>
        <dbReference type="Proteomes" id="UP000714618"/>
    </source>
</evidence>
<reference evidence="1" key="1">
    <citation type="submission" date="2020-06" db="EMBL/GenBank/DDBJ databases">
        <authorList>
            <person name="Onetto C."/>
        </authorList>
    </citation>
    <scope>NUCLEOTIDE SEQUENCE</scope>
</reference>
<sequence length="248" mass="27518">MAIKTKSKAVLPTLAISFSFPDPSNALPPPHNHIPRFFHQHGVRGVLRIDVPATQLCDTVKITLQGQPISKIGSSQSVNGMVTMAVADSQYREDTFLELTDVHHLEHAAIFKKRLSYQTPFYFEIPTDSDPGHDLFKFNQFGLPPSLHAASSPYVSLHNGTWASVDIVYKLKPYAFRDDVLVFTGSQLIQLVPCVSSIPPPIAFDVFNSEYAMTRLQAPKKMFSKGDTLEVSLSEPTPLLLRDDAVPQ</sequence>
<keyword evidence="2" id="KW-1185">Reference proteome</keyword>
<organism evidence="1 2">
    <name type="scientific">Aureobasidium mustum</name>
    <dbReference type="NCBI Taxonomy" id="2773714"/>
    <lineage>
        <taxon>Eukaryota</taxon>
        <taxon>Fungi</taxon>
        <taxon>Dikarya</taxon>
        <taxon>Ascomycota</taxon>
        <taxon>Pezizomycotina</taxon>
        <taxon>Dothideomycetes</taxon>
        <taxon>Dothideomycetidae</taxon>
        <taxon>Dothideales</taxon>
        <taxon>Saccotheciaceae</taxon>
        <taxon>Aureobasidium</taxon>
    </lineage>
</organism>
<dbReference type="AlphaFoldDB" id="A0A9N8JUV0"/>
<evidence type="ECO:0000313" key="1">
    <source>
        <dbReference type="EMBL" id="CAD0094289.1"/>
    </source>
</evidence>
<accession>A0A9N8JUV0</accession>
<dbReference type="OrthoDB" id="10540193at2759"/>
<comment type="caution">
    <text evidence="1">The sequence shown here is derived from an EMBL/GenBank/DDBJ whole genome shotgun (WGS) entry which is preliminary data.</text>
</comment>
<protein>
    <submittedName>
        <fullName evidence="1">Uncharacterized protein</fullName>
    </submittedName>
</protein>